<evidence type="ECO:0000256" key="6">
    <source>
        <dbReference type="SAM" id="MobiDB-lite"/>
    </source>
</evidence>
<name>A0A7W9JER2_9ACTN</name>
<feature type="transmembrane region" description="Helical" evidence="7">
    <location>
        <begin position="181"/>
        <end position="202"/>
    </location>
</feature>
<reference evidence="8 9" key="1">
    <citation type="submission" date="2020-08" db="EMBL/GenBank/DDBJ databases">
        <title>Sequencing the genomes of 1000 actinobacteria strains.</title>
        <authorList>
            <person name="Klenk H.-P."/>
        </authorList>
    </citation>
    <scope>NUCLEOTIDE SEQUENCE [LARGE SCALE GENOMIC DNA]</scope>
    <source>
        <strain evidence="8 9">DSM 28967</strain>
    </source>
</reference>
<dbReference type="InterPro" id="IPR017039">
    <property type="entry name" value="Virul_fac_BrkB"/>
</dbReference>
<accession>A0A7W9JER2</accession>
<evidence type="ECO:0000256" key="7">
    <source>
        <dbReference type="SAM" id="Phobius"/>
    </source>
</evidence>
<dbReference type="PANTHER" id="PTHR30213:SF1">
    <property type="entry name" value="INNER MEMBRANE PROTEIN YHJD"/>
    <property type="match status" value="1"/>
</dbReference>
<keyword evidence="4 7" id="KW-1133">Transmembrane helix</keyword>
<keyword evidence="3 7" id="KW-0812">Transmembrane</keyword>
<gene>
    <name evidence="8" type="ORF">HDA39_007548</name>
</gene>
<evidence type="ECO:0000256" key="1">
    <source>
        <dbReference type="ARBA" id="ARBA00004651"/>
    </source>
</evidence>
<proteinExistence type="predicted"/>
<comment type="subcellular location">
    <subcellularLocation>
        <location evidence="1">Cell membrane</location>
        <topology evidence="1">Multi-pass membrane protein</topology>
    </subcellularLocation>
</comment>
<feature type="transmembrane region" description="Helical" evidence="7">
    <location>
        <begin position="140"/>
        <end position="161"/>
    </location>
</feature>
<feature type="transmembrane region" description="Helical" evidence="7">
    <location>
        <begin position="34"/>
        <end position="57"/>
    </location>
</feature>
<comment type="caution">
    <text evidence="8">The sequence shown here is derived from an EMBL/GenBank/DDBJ whole genome shotgun (WGS) entry which is preliminary data.</text>
</comment>
<evidence type="ECO:0000256" key="2">
    <source>
        <dbReference type="ARBA" id="ARBA00022475"/>
    </source>
</evidence>
<protein>
    <submittedName>
        <fullName evidence="8">Membrane protein</fullName>
    </submittedName>
</protein>
<dbReference type="EMBL" id="JACHMY010000001">
    <property type="protein sequence ID" value="MBB5840814.1"/>
    <property type="molecule type" value="Genomic_DNA"/>
</dbReference>
<keyword evidence="5 7" id="KW-0472">Membrane</keyword>
<keyword evidence="9" id="KW-1185">Reference proteome</keyword>
<feature type="transmembrane region" description="Helical" evidence="7">
    <location>
        <begin position="251"/>
        <end position="274"/>
    </location>
</feature>
<evidence type="ECO:0000313" key="8">
    <source>
        <dbReference type="EMBL" id="MBB5840814.1"/>
    </source>
</evidence>
<feature type="region of interest" description="Disordered" evidence="6">
    <location>
        <begin position="303"/>
        <end position="329"/>
    </location>
</feature>
<dbReference type="Proteomes" id="UP000549971">
    <property type="component" value="Unassembled WGS sequence"/>
</dbReference>
<dbReference type="GO" id="GO:0005886">
    <property type="term" value="C:plasma membrane"/>
    <property type="evidence" value="ECO:0007669"/>
    <property type="project" value="UniProtKB-SubCell"/>
</dbReference>
<keyword evidence="2" id="KW-1003">Cell membrane</keyword>
<evidence type="ECO:0000256" key="5">
    <source>
        <dbReference type="ARBA" id="ARBA00023136"/>
    </source>
</evidence>
<evidence type="ECO:0000256" key="3">
    <source>
        <dbReference type="ARBA" id="ARBA00022692"/>
    </source>
</evidence>
<sequence>MGVKERGKAVWARFSRTQLWRAWKRYGDRRGNRLAGATSFFGFLSMFPLIVLAAAVVGKLLEDDAIDVMKKALAKNLPGIGDQIDIDALIANAGTIGLISGVSLLLTGLGWIDSLRASIRSMHELDDQPGNAIKLKVTDLGALVGLGLIGVLATLASSVLSGLSKKIVEWIDLDGTWLANWGLGAISVVVGIAAGAVLFLYLQTAMPRIILPRKVALIAALAGGIVFFAAQKLGNAYVNNVIGSNAAYGALALPLALLVWIYLMTRVIMLIAAWTKEATLDHRWHTGEAEEAARAAMPFETEQVLPRRRTNGSTNPEPDENGLLPGPPGKKFKVVPIPARKADTVAVAAGALLGATATAITVQLARAARSLRR</sequence>
<dbReference type="Pfam" id="PF03631">
    <property type="entry name" value="Virul_fac_BrkB"/>
    <property type="match status" value="1"/>
</dbReference>
<dbReference type="RefSeq" id="WP_184803455.1">
    <property type="nucleotide sequence ID" value="NZ_JACHMY010000001.1"/>
</dbReference>
<dbReference type="AlphaFoldDB" id="A0A7W9JER2"/>
<evidence type="ECO:0000313" key="9">
    <source>
        <dbReference type="Proteomes" id="UP000549971"/>
    </source>
</evidence>
<evidence type="ECO:0000256" key="4">
    <source>
        <dbReference type="ARBA" id="ARBA00022989"/>
    </source>
</evidence>
<dbReference type="NCBIfam" id="TIGR00765">
    <property type="entry name" value="yihY_not_rbn"/>
    <property type="match status" value="1"/>
</dbReference>
<dbReference type="PANTHER" id="PTHR30213">
    <property type="entry name" value="INNER MEMBRANE PROTEIN YHJD"/>
    <property type="match status" value="1"/>
</dbReference>
<feature type="transmembrane region" description="Helical" evidence="7">
    <location>
        <begin position="89"/>
        <end position="112"/>
    </location>
</feature>
<feature type="transmembrane region" description="Helical" evidence="7">
    <location>
        <begin position="214"/>
        <end position="231"/>
    </location>
</feature>
<organism evidence="8 9">
    <name type="scientific">Kribbella italica</name>
    <dbReference type="NCBI Taxonomy" id="1540520"/>
    <lineage>
        <taxon>Bacteria</taxon>
        <taxon>Bacillati</taxon>
        <taxon>Actinomycetota</taxon>
        <taxon>Actinomycetes</taxon>
        <taxon>Propionibacteriales</taxon>
        <taxon>Kribbellaceae</taxon>
        <taxon>Kribbella</taxon>
    </lineage>
</organism>